<accession>A0ACC6P4F0</accession>
<proteinExistence type="predicted"/>
<evidence type="ECO:0000313" key="2">
    <source>
        <dbReference type="Proteomes" id="UP001364695"/>
    </source>
</evidence>
<dbReference type="Proteomes" id="UP001364695">
    <property type="component" value="Unassembled WGS sequence"/>
</dbReference>
<sequence length="104" mass="11239">MKTMSTRDAETHFGQLLDMAQREPVLVTRDNRPVGILISMEDAAGSLIGDLYMDKESGHDAWLSAKVSGTLDRLEAGETALTPHAQVLSAVDSRLKEKPPASSC</sequence>
<protein>
    <submittedName>
        <fullName evidence="1">Type II toxin-antitoxin system Phd/YefM family antitoxin</fullName>
    </submittedName>
</protein>
<name>A0ACC6P4F0_9BURK</name>
<reference evidence="1" key="1">
    <citation type="submission" date="2023-10" db="EMBL/GenBank/DDBJ databases">
        <title>Amphibacter perezi, gen. nov., sp. nov. a novel taxa of the family Comamonadaceae, class Betaproteobacteria isolated from the skin microbiota of Pelophylax perezi from different populations.</title>
        <authorList>
            <person name="Costa S."/>
            <person name="Proenca D.N."/>
            <person name="Lopes I."/>
            <person name="Morais P.V."/>
        </authorList>
    </citation>
    <scope>NUCLEOTIDE SEQUENCE</scope>
    <source>
        <strain evidence="1">SL12-8</strain>
    </source>
</reference>
<gene>
    <name evidence="1" type="ORF">RV045_11625</name>
</gene>
<dbReference type="EMBL" id="JAWDIE010000019">
    <property type="protein sequence ID" value="MEJ7139072.1"/>
    <property type="molecule type" value="Genomic_DNA"/>
</dbReference>
<organism evidence="1 2">
    <name type="scientific">Amphibiibacter pelophylacis</name>
    <dbReference type="NCBI Taxonomy" id="1799477"/>
    <lineage>
        <taxon>Bacteria</taxon>
        <taxon>Pseudomonadati</taxon>
        <taxon>Pseudomonadota</taxon>
        <taxon>Betaproteobacteria</taxon>
        <taxon>Burkholderiales</taxon>
        <taxon>Sphaerotilaceae</taxon>
        <taxon>Amphibiibacter</taxon>
    </lineage>
</organism>
<comment type="caution">
    <text evidence="1">The sequence shown here is derived from an EMBL/GenBank/DDBJ whole genome shotgun (WGS) entry which is preliminary data.</text>
</comment>
<keyword evidence="2" id="KW-1185">Reference proteome</keyword>
<evidence type="ECO:0000313" key="1">
    <source>
        <dbReference type="EMBL" id="MEJ7139072.1"/>
    </source>
</evidence>